<sequence>MTAIEEQRKQLTAFLTTCPPRQITAALWRSYLEMKKQEMDR</sequence>
<organism evidence="1 2">
    <name type="scientific">Marinomonas foliarum</name>
    <dbReference type="NCBI Taxonomy" id="491950"/>
    <lineage>
        <taxon>Bacteria</taxon>
        <taxon>Pseudomonadati</taxon>
        <taxon>Pseudomonadota</taxon>
        <taxon>Gammaproteobacteria</taxon>
        <taxon>Oceanospirillales</taxon>
        <taxon>Oceanospirillaceae</taxon>
        <taxon>Marinomonas</taxon>
    </lineage>
</organism>
<accession>A0A369ACH0</accession>
<dbReference type="Proteomes" id="UP000253506">
    <property type="component" value="Unassembled WGS sequence"/>
</dbReference>
<proteinExistence type="predicted"/>
<gene>
    <name evidence="1" type="ORF">DFP77_107139</name>
</gene>
<dbReference type="EMBL" id="QPJQ01000007">
    <property type="protein sequence ID" value="RCX07039.1"/>
    <property type="molecule type" value="Genomic_DNA"/>
</dbReference>
<name>A0A369ACH0_9GAMM</name>
<evidence type="ECO:0000313" key="2">
    <source>
        <dbReference type="Proteomes" id="UP000253506"/>
    </source>
</evidence>
<protein>
    <submittedName>
        <fullName evidence="1">Uncharacterized protein</fullName>
    </submittedName>
</protein>
<dbReference type="AlphaFoldDB" id="A0A369ACH0"/>
<evidence type="ECO:0000313" key="1">
    <source>
        <dbReference type="EMBL" id="RCX07039.1"/>
    </source>
</evidence>
<reference evidence="1 2" key="1">
    <citation type="submission" date="2018-07" db="EMBL/GenBank/DDBJ databases">
        <title>Genomic Encyclopedia of Type Strains, Phase III (KMG-III): the genomes of soil and plant-associated and newly described type strains.</title>
        <authorList>
            <person name="Whitman W."/>
        </authorList>
    </citation>
    <scope>NUCLEOTIDE SEQUENCE [LARGE SCALE GENOMIC DNA]</scope>
    <source>
        <strain evidence="1 2">CECT 7731</strain>
    </source>
</reference>
<comment type="caution">
    <text evidence="1">The sequence shown here is derived from an EMBL/GenBank/DDBJ whole genome shotgun (WGS) entry which is preliminary data.</text>
</comment>